<accession>A0AAV0CLX6</accession>
<sequence length="114" mass="12840">MEMAGIEIEGGRLQGIDNHRSEAITMGKFQEQISGEQKDKDEAIDDDEEEAVESEENRFGATTIVAMVRPPPEPPPRVDRRVLEFAYLFGKVPEIGLQQFENSKIGLTCFLFPK</sequence>
<organism evidence="2 3">
    <name type="scientific">Cuscuta epithymum</name>
    <dbReference type="NCBI Taxonomy" id="186058"/>
    <lineage>
        <taxon>Eukaryota</taxon>
        <taxon>Viridiplantae</taxon>
        <taxon>Streptophyta</taxon>
        <taxon>Embryophyta</taxon>
        <taxon>Tracheophyta</taxon>
        <taxon>Spermatophyta</taxon>
        <taxon>Magnoliopsida</taxon>
        <taxon>eudicotyledons</taxon>
        <taxon>Gunneridae</taxon>
        <taxon>Pentapetalae</taxon>
        <taxon>asterids</taxon>
        <taxon>lamiids</taxon>
        <taxon>Solanales</taxon>
        <taxon>Convolvulaceae</taxon>
        <taxon>Cuscuteae</taxon>
        <taxon>Cuscuta</taxon>
        <taxon>Cuscuta subgen. Cuscuta</taxon>
    </lineage>
</organism>
<feature type="compositionally biased region" description="Acidic residues" evidence="1">
    <location>
        <begin position="42"/>
        <end position="54"/>
    </location>
</feature>
<evidence type="ECO:0000313" key="3">
    <source>
        <dbReference type="Proteomes" id="UP001152523"/>
    </source>
</evidence>
<protein>
    <submittedName>
        <fullName evidence="2">Uncharacterized protein</fullName>
    </submittedName>
</protein>
<evidence type="ECO:0000313" key="2">
    <source>
        <dbReference type="EMBL" id="CAH9077496.1"/>
    </source>
</evidence>
<name>A0AAV0CLX6_9ASTE</name>
<gene>
    <name evidence="2" type="ORF">CEPIT_LOCUS6202</name>
</gene>
<dbReference type="EMBL" id="CAMAPF010000031">
    <property type="protein sequence ID" value="CAH9077496.1"/>
    <property type="molecule type" value="Genomic_DNA"/>
</dbReference>
<feature type="region of interest" description="Disordered" evidence="1">
    <location>
        <begin position="1"/>
        <end position="76"/>
    </location>
</feature>
<evidence type="ECO:0000256" key="1">
    <source>
        <dbReference type="SAM" id="MobiDB-lite"/>
    </source>
</evidence>
<proteinExistence type="predicted"/>
<comment type="caution">
    <text evidence="2">The sequence shown here is derived from an EMBL/GenBank/DDBJ whole genome shotgun (WGS) entry which is preliminary data.</text>
</comment>
<dbReference type="Proteomes" id="UP001152523">
    <property type="component" value="Unassembled WGS sequence"/>
</dbReference>
<reference evidence="2" key="1">
    <citation type="submission" date="2022-07" db="EMBL/GenBank/DDBJ databases">
        <authorList>
            <person name="Macas J."/>
            <person name="Novak P."/>
            <person name="Neumann P."/>
        </authorList>
    </citation>
    <scope>NUCLEOTIDE SEQUENCE</scope>
</reference>
<dbReference type="AlphaFoldDB" id="A0AAV0CLX6"/>
<keyword evidence="3" id="KW-1185">Reference proteome</keyword>